<reference evidence="3 4" key="1">
    <citation type="journal article" date="2013" name="Nature">
        <title>The genomes of four tapeworm species reveal adaptations to parasitism.</title>
        <authorList>
            <person name="Tsai I.J."/>
            <person name="Zarowiecki M."/>
            <person name="Holroyd N."/>
            <person name="Garciarrubio A."/>
            <person name="Sanchez-Flores A."/>
            <person name="Brooks K.L."/>
            <person name="Tracey A."/>
            <person name="Bobes R.J."/>
            <person name="Fragoso G."/>
            <person name="Sciutto E."/>
            <person name="Aslett M."/>
            <person name="Beasley H."/>
            <person name="Bennett H.M."/>
            <person name="Cai J."/>
            <person name="Camicia F."/>
            <person name="Clark R."/>
            <person name="Cucher M."/>
            <person name="De Silva N."/>
            <person name="Day T.A."/>
            <person name="Deplazes P."/>
            <person name="Estrada K."/>
            <person name="Fernandez C."/>
            <person name="Holland P.W."/>
            <person name="Hou J."/>
            <person name="Hu S."/>
            <person name="Huckvale T."/>
            <person name="Hung S.S."/>
            <person name="Kamenetzky L."/>
            <person name="Keane J.A."/>
            <person name="Kiss F."/>
            <person name="Koziol U."/>
            <person name="Lambert O."/>
            <person name="Liu K."/>
            <person name="Luo X."/>
            <person name="Luo Y."/>
            <person name="Macchiaroli N."/>
            <person name="Nichol S."/>
            <person name="Paps J."/>
            <person name="Parkinson J."/>
            <person name="Pouchkina-Stantcheva N."/>
            <person name="Riddiford N."/>
            <person name="Rosenzvit M."/>
            <person name="Salinas G."/>
            <person name="Wasmuth J.D."/>
            <person name="Zamanian M."/>
            <person name="Zheng Y."/>
            <person name="Cai X."/>
            <person name="Soberon X."/>
            <person name="Olson P.D."/>
            <person name="Laclette J.P."/>
            <person name="Brehm K."/>
            <person name="Berriman M."/>
            <person name="Garciarrubio A."/>
            <person name="Bobes R.J."/>
            <person name="Fragoso G."/>
            <person name="Sanchez-Flores A."/>
            <person name="Estrada K."/>
            <person name="Cevallos M.A."/>
            <person name="Morett E."/>
            <person name="Gonzalez V."/>
            <person name="Portillo T."/>
            <person name="Ochoa-Leyva A."/>
            <person name="Jose M.V."/>
            <person name="Sciutto E."/>
            <person name="Landa A."/>
            <person name="Jimenez L."/>
            <person name="Valdes V."/>
            <person name="Carrero J.C."/>
            <person name="Larralde C."/>
            <person name="Morales-Montor J."/>
            <person name="Limon-Lason J."/>
            <person name="Soberon X."/>
            <person name="Laclette J.P."/>
        </authorList>
    </citation>
    <scope>NUCLEOTIDE SEQUENCE [LARGE SCALE GENOMIC DNA]</scope>
</reference>
<name>A0A068WW27_ECHGR</name>
<evidence type="ECO:0000256" key="2">
    <source>
        <dbReference type="SAM" id="SignalP"/>
    </source>
</evidence>
<reference evidence="3" key="2">
    <citation type="submission" date="2014-06" db="EMBL/GenBank/DDBJ databases">
        <authorList>
            <person name="Aslett M."/>
        </authorList>
    </citation>
    <scope>NUCLEOTIDE SEQUENCE</scope>
</reference>
<evidence type="ECO:0000313" key="4">
    <source>
        <dbReference type="Proteomes" id="UP000492820"/>
    </source>
</evidence>
<feature type="chain" id="PRO_5033710898" evidence="2">
    <location>
        <begin position="23"/>
        <end position="94"/>
    </location>
</feature>
<dbReference type="EMBL" id="LK028585">
    <property type="protein sequence ID" value="CDS21900.1"/>
    <property type="molecule type" value="Genomic_DNA"/>
</dbReference>
<feature type="signal peptide" evidence="2">
    <location>
        <begin position="1"/>
        <end position="22"/>
    </location>
</feature>
<feature type="region of interest" description="Disordered" evidence="1">
    <location>
        <begin position="27"/>
        <end position="54"/>
    </location>
</feature>
<dbReference type="WBParaSite" id="EgrG_002022400">
    <property type="protein sequence ID" value="EgrG_002022400"/>
    <property type="gene ID" value="EgrG_002022400"/>
</dbReference>
<reference evidence="5" key="3">
    <citation type="submission" date="2020-10" db="UniProtKB">
        <authorList>
            <consortium name="WormBaseParasite"/>
        </authorList>
    </citation>
    <scope>IDENTIFICATION</scope>
</reference>
<sequence>MTLRGYLLLILILAVLIECIEACKRGQGNRVREPPKAPPAKAEEEVPSMAASSGQPEHCVELQNHFMDKEQVMLDRMKKCKLSADKPKEFDQLV</sequence>
<evidence type="ECO:0000313" key="3">
    <source>
        <dbReference type="EMBL" id="CDS21900.1"/>
    </source>
</evidence>
<proteinExistence type="predicted"/>
<protein>
    <submittedName>
        <fullName evidence="3 5">Uncharacterized protein</fullName>
    </submittedName>
</protein>
<evidence type="ECO:0000313" key="5">
    <source>
        <dbReference type="WBParaSite" id="EgrG_002022400"/>
    </source>
</evidence>
<gene>
    <name evidence="3" type="ORF">EgrG_002022400</name>
</gene>
<organism evidence="3">
    <name type="scientific">Echinococcus granulosus</name>
    <name type="common">Hydatid tapeworm</name>
    <dbReference type="NCBI Taxonomy" id="6210"/>
    <lineage>
        <taxon>Eukaryota</taxon>
        <taxon>Metazoa</taxon>
        <taxon>Spiralia</taxon>
        <taxon>Lophotrochozoa</taxon>
        <taxon>Platyhelminthes</taxon>
        <taxon>Cestoda</taxon>
        <taxon>Eucestoda</taxon>
        <taxon>Cyclophyllidea</taxon>
        <taxon>Taeniidae</taxon>
        <taxon>Echinococcus</taxon>
        <taxon>Echinococcus granulosus group</taxon>
    </lineage>
</organism>
<accession>A0A068WW27</accession>
<dbReference type="Proteomes" id="UP000492820">
    <property type="component" value="Unassembled WGS sequence"/>
</dbReference>
<dbReference type="AlphaFoldDB" id="A0A068WW27"/>
<keyword evidence="2" id="KW-0732">Signal</keyword>
<evidence type="ECO:0000256" key="1">
    <source>
        <dbReference type="SAM" id="MobiDB-lite"/>
    </source>
</evidence>